<dbReference type="RefSeq" id="WP_168011089.1">
    <property type="nucleotide sequence ID" value="NZ_JAATEP010000013.1"/>
</dbReference>
<evidence type="ECO:0000313" key="1">
    <source>
        <dbReference type="EMBL" id="NJP91763.1"/>
    </source>
</evidence>
<dbReference type="Proteomes" id="UP000696294">
    <property type="component" value="Unassembled WGS sequence"/>
</dbReference>
<reference evidence="1 2" key="1">
    <citation type="submission" date="2020-03" db="EMBL/GenBank/DDBJ databases">
        <title>WGS of actinomycetes isolated from Thailand.</title>
        <authorList>
            <person name="Thawai C."/>
        </authorList>
    </citation>
    <scope>NUCLEOTIDE SEQUENCE [LARGE SCALE GENOMIC DNA]</scope>
    <source>
        <strain evidence="1 2">FMUSA5-5</strain>
    </source>
</reference>
<protein>
    <submittedName>
        <fullName evidence="1">Uncharacterized protein</fullName>
    </submittedName>
</protein>
<evidence type="ECO:0000313" key="2">
    <source>
        <dbReference type="Proteomes" id="UP000696294"/>
    </source>
</evidence>
<name>A0ABX1B1R0_9ACTN</name>
<dbReference type="EMBL" id="JAATEP010000013">
    <property type="protein sequence ID" value="NJP91763.1"/>
    <property type="molecule type" value="Genomic_DNA"/>
</dbReference>
<proteinExistence type="predicted"/>
<comment type="caution">
    <text evidence="1">The sequence shown here is derived from an EMBL/GenBank/DDBJ whole genome shotgun (WGS) entry which is preliminary data.</text>
</comment>
<keyword evidence="2" id="KW-1185">Reference proteome</keyword>
<gene>
    <name evidence="1" type="ORF">HCN51_20255</name>
</gene>
<organism evidence="1 2">
    <name type="scientific">Nonomuraea composti</name>
    <dbReference type="NCBI Taxonomy" id="2720023"/>
    <lineage>
        <taxon>Bacteria</taxon>
        <taxon>Bacillati</taxon>
        <taxon>Actinomycetota</taxon>
        <taxon>Actinomycetes</taxon>
        <taxon>Streptosporangiales</taxon>
        <taxon>Streptosporangiaceae</taxon>
        <taxon>Nonomuraea</taxon>
    </lineage>
</organism>
<sequence>MPPFRARAPAQGRAACPAPETSWSTARVLRKLEMMVPPDVVATLTITPLTANALGSLSRLIDIAVAFEHNPTVAMRAADLMMDEIGVILAAAGNYTRPDYQDAMRAILLERAPSIAKDAGKRVQLDSHLMTSGMDALATALSIALGTRDRDQVSRPTEKIDYFETGLLLGKLKKGQTVAPRDDVLVAALNPSTPFNTPDPGRLVADVLKALQTREKDDPPFALILDSTIETAAPGGGTQLDTVLGGLKDAVADGRLEIFLCKSFQKYASFGTGKVAAGDLTLLSKPGARPSGSTRAQAMLHEADLDLARHDEAQLVVHMLKHGHRDELALVADAAENARFVDAFCWPIDPSDPAQGSTYVDGIPLLLRSTPTGKVDALFKNLVQIDQRDSFSFLRTSYVGGIPGPWESPSPQDGWYVRINPGHESKESMVECFYAFGHLTTSTPPGAKGPVPAGADLGNLQLKSVREHLAALNGVADGDDPDLARFRTNVIASYCAFALQNVRPRASVLPLLLAFFARPMDGVTIETRRYLAGELLSLAQAKDLDPKTLGEWSNAARAVPMPGAIAADGTAALSALRRAAAVLPAWQLKPLAEKLRLKLDGDTEEATRLRGSGDGVRLLALVGQALRPDAT</sequence>
<accession>A0ABX1B1R0</accession>